<gene>
    <name evidence="1" type="ORF">GMARGA_LOCUS27008</name>
</gene>
<accession>A0ABN7W5W3</accession>
<reference evidence="1 2" key="1">
    <citation type="submission" date="2021-06" db="EMBL/GenBank/DDBJ databases">
        <authorList>
            <person name="Kallberg Y."/>
            <person name="Tangrot J."/>
            <person name="Rosling A."/>
        </authorList>
    </citation>
    <scope>NUCLEOTIDE SEQUENCE [LARGE SCALE GENOMIC DNA]</scope>
    <source>
        <strain evidence="1 2">120-4 pot B 10/14</strain>
    </source>
</reference>
<feature type="non-terminal residue" evidence="1">
    <location>
        <position position="95"/>
    </location>
</feature>
<sequence length="95" mass="11336">PSPYNDFSYLNNDANEIEITEIMDNQENYKMPMYPIALEMPFNNCWLNNHEIENSFAFTITYSEKDKEDGIPRRCTYRCMKEAHVTEGRNRGYHN</sequence>
<feature type="non-terminal residue" evidence="1">
    <location>
        <position position="1"/>
    </location>
</feature>
<dbReference type="EMBL" id="CAJVQB010032366">
    <property type="protein sequence ID" value="CAG8818237.1"/>
    <property type="molecule type" value="Genomic_DNA"/>
</dbReference>
<keyword evidence="2" id="KW-1185">Reference proteome</keyword>
<protein>
    <submittedName>
        <fullName evidence="1">4599_t:CDS:1</fullName>
    </submittedName>
</protein>
<name>A0ABN7W5W3_GIGMA</name>
<evidence type="ECO:0000313" key="2">
    <source>
        <dbReference type="Proteomes" id="UP000789901"/>
    </source>
</evidence>
<evidence type="ECO:0000313" key="1">
    <source>
        <dbReference type="EMBL" id="CAG8818237.1"/>
    </source>
</evidence>
<dbReference type="Proteomes" id="UP000789901">
    <property type="component" value="Unassembled WGS sequence"/>
</dbReference>
<proteinExistence type="predicted"/>
<organism evidence="1 2">
    <name type="scientific">Gigaspora margarita</name>
    <dbReference type="NCBI Taxonomy" id="4874"/>
    <lineage>
        <taxon>Eukaryota</taxon>
        <taxon>Fungi</taxon>
        <taxon>Fungi incertae sedis</taxon>
        <taxon>Mucoromycota</taxon>
        <taxon>Glomeromycotina</taxon>
        <taxon>Glomeromycetes</taxon>
        <taxon>Diversisporales</taxon>
        <taxon>Gigasporaceae</taxon>
        <taxon>Gigaspora</taxon>
    </lineage>
</organism>
<comment type="caution">
    <text evidence="1">The sequence shown here is derived from an EMBL/GenBank/DDBJ whole genome shotgun (WGS) entry which is preliminary data.</text>
</comment>